<feature type="region of interest" description="Disordered" evidence="1">
    <location>
        <begin position="1"/>
        <end position="27"/>
    </location>
</feature>
<keyword evidence="4" id="KW-1185">Reference proteome</keyword>
<dbReference type="SUPFAM" id="SSF55729">
    <property type="entry name" value="Acyl-CoA N-acyltransferases (Nat)"/>
    <property type="match status" value="1"/>
</dbReference>
<gene>
    <name evidence="3" type="ORF">FRZ32_03650</name>
</gene>
<reference evidence="3 4" key="1">
    <citation type="journal article" date="2015" name="J. Microbiol.">
        <title>Sphingosinicella ginsenosidimutans sp. nov., with ginsenoside converting activity.</title>
        <authorList>
            <person name="Kim J.K."/>
            <person name="Kang M.S."/>
            <person name="Park S.C."/>
            <person name="Kim K.M."/>
            <person name="Choi K."/>
            <person name="Yoon M.H."/>
            <person name="Im W.T."/>
        </authorList>
    </citation>
    <scope>NUCLEOTIDE SEQUENCE [LARGE SCALE GENOMIC DNA]</scope>
    <source>
        <strain evidence="3 4">BS-11</strain>
    </source>
</reference>
<feature type="domain" description="N-acetyltransferase" evidence="2">
    <location>
        <begin position="28"/>
        <end position="191"/>
    </location>
</feature>
<evidence type="ECO:0000313" key="3">
    <source>
        <dbReference type="EMBL" id="TXC62838.1"/>
    </source>
</evidence>
<protein>
    <submittedName>
        <fullName evidence="3">N-acetyltransferase</fullName>
    </submittedName>
</protein>
<dbReference type="PANTHER" id="PTHR43072:SF8">
    <property type="entry name" value="ACYLTRANSFERASE FABY-RELATED"/>
    <property type="match status" value="1"/>
</dbReference>
<dbReference type="OrthoDB" id="5459937at2"/>
<dbReference type="AlphaFoldDB" id="A0A5C6TT12"/>
<organism evidence="3 4">
    <name type="scientific">Allosphingosinicella ginsenosidimutans</name>
    <dbReference type="NCBI Taxonomy" id="1176539"/>
    <lineage>
        <taxon>Bacteria</taxon>
        <taxon>Pseudomonadati</taxon>
        <taxon>Pseudomonadota</taxon>
        <taxon>Alphaproteobacteria</taxon>
        <taxon>Sphingomonadales</taxon>
        <taxon>Sphingomonadaceae</taxon>
        <taxon>Allosphingosinicella</taxon>
    </lineage>
</organism>
<evidence type="ECO:0000313" key="4">
    <source>
        <dbReference type="Proteomes" id="UP000321249"/>
    </source>
</evidence>
<proteinExistence type="predicted"/>
<evidence type="ECO:0000256" key="1">
    <source>
        <dbReference type="SAM" id="MobiDB-lite"/>
    </source>
</evidence>
<dbReference type="EMBL" id="VOQQ01000001">
    <property type="protein sequence ID" value="TXC62838.1"/>
    <property type="molecule type" value="Genomic_DNA"/>
</dbReference>
<dbReference type="GO" id="GO:0016747">
    <property type="term" value="F:acyltransferase activity, transferring groups other than amino-acyl groups"/>
    <property type="evidence" value="ECO:0007669"/>
    <property type="project" value="InterPro"/>
</dbReference>
<dbReference type="Proteomes" id="UP000321249">
    <property type="component" value="Unassembled WGS sequence"/>
</dbReference>
<dbReference type="InterPro" id="IPR000182">
    <property type="entry name" value="GNAT_dom"/>
</dbReference>
<dbReference type="Pfam" id="PF13420">
    <property type="entry name" value="Acetyltransf_4"/>
    <property type="match status" value="1"/>
</dbReference>
<keyword evidence="3" id="KW-0808">Transferase</keyword>
<dbReference type="InterPro" id="IPR016181">
    <property type="entry name" value="Acyl_CoA_acyltransferase"/>
</dbReference>
<comment type="caution">
    <text evidence="3">The sequence shown here is derived from an EMBL/GenBank/DDBJ whole genome shotgun (WGS) entry which is preliminary data.</text>
</comment>
<evidence type="ECO:0000259" key="2">
    <source>
        <dbReference type="PROSITE" id="PS51186"/>
    </source>
</evidence>
<name>A0A5C6TT12_9SPHN</name>
<dbReference type="PANTHER" id="PTHR43072">
    <property type="entry name" value="N-ACETYLTRANSFERASE"/>
    <property type="match status" value="1"/>
</dbReference>
<dbReference type="Gene3D" id="3.40.630.30">
    <property type="match status" value="1"/>
</dbReference>
<sequence length="211" mass="23036">MPLGRAAAAPRPARHAADPARRPPAGPMILRRARPADAPAIAAIYAPYVADSAVSFEMEAPDADEIRARIHACQDTYPWLVAEENAGAIAGYAYASQFRARRAYRFTVETTVYVAEGHHGRGVGGWLYDALIETLAAQGFTQAIAAITLPNEASRRLHEARGFVDAGVYRDVGYKLGAWRSVGLWQRALAPMRDAPAETLPVTGIWRDQRR</sequence>
<dbReference type="PROSITE" id="PS51186">
    <property type="entry name" value="GNAT"/>
    <property type="match status" value="1"/>
</dbReference>
<accession>A0A5C6TT12</accession>
<feature type="compositionally biased region" description="Low complexity" evidence="1">
    <location>
        <begin position="1"/>
        <end position="11"/>
    </location>
</feature>